<protein>
    <recommendedName>
        <fullName evidence="3">DUF2071 domain-containing protein</fullName>
    </recommendedName>
</protein>
<dbReference type="KEGG" id="nmk:CHR53_24355"/>
<dbReference type="Pfam" id="PF09844">
    <property type="entry name" value="DUF2071"/>
    <property type="match status" value="1"/>
</dbReference>
<name>A0A3T0I442_9BACI</name>
<sequence>MIVPQQLSSITNKWIMKQSWKNLLFAHWPVPVESLRSFVPEQLEIDTFERYAWLGIVVFVMDGIYLRGLPRLPLFAKFPEINVRTYVRYGGQSGVYFLSLDAPHWVTYTVAKKWYRLPYYYSQIMSFQDHLGGYYYNSLRNDRNSAFSVQFNGNFMASPGVYFAGKETFEYWLTERYRLFSVDARQQIYCTEIDHHPWPLQKAEAEIQQNTMTHPFNIQLPQTQPILLYSEGVNSIISNIKRMGE</sequence>
<gene>
    <name evidence="1" type="ORF">CHR53_24355</name>
</gene>
<dbReference type="STRING" id="1193713.GCA_001636315_01769"/>
<reference evidence="1 2" key="1">
    <citation type="submission" date="2017-07" db="EMBL/GenBank/DDBJ databases">
        <title>The complete genome sequence of Bacillus mesonae strain H20-5, an efficient strain improving plant abiotic stress resistance.</title>
        <authorList>
            <person name="Kim S.Y."/>
            <person name="Song H."/>
            <person name="Sang M.K."/>
            <person name="Weon H.-Y."/>
            <person name="Song J."/>
        </authorList>
    </citation>
    <scope>NUCLEOTIDE SEQUENCE [LARGE SCALE GENOMIC DNA]</scope>
    <source>
        <strain evidence="1 2">H20-5</strain>
    </source>
</reference>
<proteinExistence type="predicted"/>
<dbReference type="Proteomes" id="UP000282892">
    <property type="component" value="Chromosome"/>
</dbReference>
<dbReference type="SUPFAM" id="SSF160104">
    <property type="entry name" value="Acetoacetate decarboxylase-like"/>
    <property type="match status" value="1"/>
</dbReference>
<organism evidence="1 2">
    <name type="scientific">Neobacillus mesonae</name>
    <dbReference type="NCBI Taxonomy" id="1193713"/>
    <lineage>
        <taxon>Bacteria</taxon>
        <taxon>Bacillati</taxon>
        <taxon>Bacillota</taxon>
        <taxon>Bacilli</taxon>
        <taxon>Bacillales</taxon>
        <taxon>Bacillaceae</taxon>
        <taxon>Neobacillus</taxon>
    </lineage>
</organism>
<evidence type="ECO:0008006" key="3">
    <source>
        <dbReference type="Google" id="ProtNLM"/>
    </source>
</evidence>
<evidence type="ECO:0000313" key="1">
    <source>
        <dbReference type="EMBL" id="AZU64119.1"/>
    </source>
</evidence>
<keyword evidence="2" id="KW-1185">Reference proteome</keyword>
<dbReference type="InterPro" id="IPR023375">
    <property type="entry name" value="ADC_dom_sf"/>
</dbReference>
<dbReference type="EMBL" id="CP022572">
    <property type="protein sequence ID" value="AZU64119.1"/>
    <property type="molecule type" value="Genomic_DNA"/>
</dbReference>
<dbReference type="AlphaFoldDB" id="A0A3T0I442"/>
<dbReference type="OrthoDB" id="150993at2"/>
<dbReference type="PANTHER" id="PTHR39186">
    <property type="entry name" value="DUF2071 FAMILY PROTEIN"/>
    <property type="match status" value="1"/>
</dbReference>
<evidence type="ECO:0000313" key="2">
    <source>
        <dbReference type="Proteomes" id="UP000282892"/>
    </source>
</evidence>
<dbReference type="PANTHER" id="PTHR39186:SF1">
    <property type="entry name" value="DUF2071 DOMAIN-CONTAINING PROTEIN"/>
    <property type="match status" value="1"/>
</dbReference>
<accession>A0A3T0I442</accession>
<dbReference type="InterPro" id="IPR018644">
    <property type="entry name" value="DUF2071"/>
</dbReference>